<evidence type="ECO:0000256" key="2">
    <source>
        <dbReference type="ARBA" id="ARBA00012060"/>
    </source>
</evidence>
<proteinExistence type="predicted"/>
<dbReference type="GeneID" id="56030352"/>
<dbReference type="InterPro" id="IPR050146">
    <property type="entry name" value="Type-I_3-dehydroquinase"/>
</dbReference>
<evidence type="ECO:0000256" key="1">
    <source>
        <dbReference type="ARBA" id="ARBA00001864"/>
    </source>
</evidence>
<evidence type="ECO:0000256" key="4">
    <source>
        <dbReference type="ARBA" id="ARBA00023270"/>
    </source>
</evidence>
<evidence type="ECO:0000313" key="5">
    <source>
        <dbReference type="EMBL" id="QLG28936.1"/>
    </source>
</evidence>
<evidence type="ECO:0000256" key="3">
    <source>
        <dbReference type="ARBA" id="ARBA00023239"/>
    </source>
</evidence>
<dbReference type="EMBL" id="CP058529">
    <property type="protein sequence ID" value="QLG28936.1"/>
    <property type="molecule type" value="Genomic_DNA"/>
</dbReference>
<dbReference type="GO" id="GO:0046279">
    <property type="term" value="P:3,4-dihydroxybenzoate biosynthetic process"/>
    <property type="evidence" value="ECO:0007669"/>
    <property type="project" value="TreeGrafter"/>
</dbReference>
<dbReference type="InterPro" id="IPR013785">
    <property type="entry name" value="Aldolase_TIM"/>
</dbReference>
<gene>
    <name evidence="5" type="ORF">HUG10_15925</name>
</gene>
<dbReference type="AlphaFoldDB" id="A0A7D5KH87"/>
<dbReference type="EC" id="4.2.1.10" evidence="2"/>
<dbReference type="SUPFAM" id="SSF51569">
    <property type="entry name" value="Aldolase"/>
    <property type="match status" value="1"/>
</dbReference>
<dbReference type="OrthoDB" id="34329at2157"/>
<name>A0A7D5KH87_9EURY</name>
<dbReference type="KEGG" id="halg:HUG10_15925"/>
<dbReference type="PANTHER" id="PTHR43699:SF1">
    <property type="entry name" value="3-DEHYDROQUINATE DEHYDRATASE"/>
    <property type="match status" value="1"/>
</dbReference>
<dbReference type="Gene3D" id="3.20.20.70">
    <property type="entry name" value="Aldolase class I"/>
    <property type="match status" value="1"/>
</dbReference>
<dbReference type="Proteomes" id="UP000509750">
    <property type="component" value="Chromosome"/>
</dbReference>
<accession>A0A7D5KH87</accession>
<keyword evidence="4" id="KW-0704">Schiff base</keyword>
<dbReference type="PANTHER" id="PTHR43699">
    <property type="entry name" value="3-DEHYDROQUINATE DEHYDRATASE"/>
    <property type="match status" value="1"/>
</dbReference>
<dbReference type="RefSeq" id="WP_179170510.1">
    <property type="nucleotide sequence ID" value="NZ_CP058529.1"/>
</dbReference>
<dbReference type="GO" id="GO:0003855">
    <property type="term" value="F:3-dehydroquinate dehydratase activity"/>
    <property type="evidence" value="ECO:0007669"/>
    <property type="project" value="UniProtKB-EC"/>
</dbReference>
<reference evidence="5 6" key="1">
    <citation type="submission" date="2020-07" db="EMBL/GenBank/DDBJ databases">
        <title>Gai3-2, isolated from salt lake.</title>
        <authorList>
            <person name="Cui H."/>
            <person name="Shi X."/>
        </authorList>
    </citation>
    <scope>NUCLEOTIDE SEQUENCE [LARGE SCALE GENOMIC DNA]</scope>
    <source>
        <strain evidence="5 6">Gai3-2</strain>
    </source>
</reference>
<sequence>MDFSELVLVALVDELSEEQEARPYADAIEYNVRGSSTNLESLEEYQGELPIIVTSGIAGATREDNPTTDLEALRAATTHDSVEGMLIDYDTARENEQEVERLSNADVDLIIFYHNSSETPSSEKLLSIVEDAAKYGDVVKIATMAETPADTVSLLSAIMNATSEGITVGGVGMGEVGRHTRVVAPGYGSKLAFAPLRSDADNAAPGQFGLKELAGLVEQVDEVDPDMSLHESITNPHILSEE</sequence>
<dbReference type="Pfam" id="PF01487">
    <property type="entry name" value="DHquinase_I"/>
    <property type="match status" value="1"/>
</dbReference>
<dbReference type="InterPro" id="IPR001381">
    <property type="entry name" value="DHquinase_I"/>
</dbReference>
<keyword evidence="3" id="KW-0456">Lyase</keyword>
<protein>
    <recommendedName>
        <fullName evidence="2">3-dehydroquinate dehydratase</fullName>
        <ecNumber evidence="2">4.2.1.10</ecNumber>
    </recommendedName>
</protein>
<comment type="catalytic activity">
    <reaction evidence="1">
        <text>3-dehydroquinate = 3-dehydroshikimate + H2O</text>
        <dbReference type="Rhea" id="RHEA:21096"/>
        <dbReference type="ChEBI" id="CHEBI:15377"/>
        <dbReference type="ChEBI" id="CHEBI:16630"/>
        <dbReference type="ChEBI" id="CHEBI:32364"/>
        <dbReference type="EC" id="4.2.1.10"/>
    </reaction>
</comment>
<keyword evidence="6" id="KW-1185">Reference proteome</keyword>
<evidence type="ECO:0000313" key="6">
    <source>
        <dbReference type="Proteomes" id="UP000509750"/>
    </source>
</evidence>
<organism evidence="5 6">
    <name type="scientific">Halorarum halophilum</name>
    <dbReference type="NCBI Taxonomy" id="2743090"/>
    <lineage>
        <taxon>Archaea</taxon>
        <taxon>Methanobacteriati</taxon>
        <taxon>Methanobacteriota</taxon>
        <taxon>Stenosarchaea group</taxon>
        <taxon>Halobacteria</taxon>
        <taxon>Halobacteriales</taxon>
        <taxon>Haloferacaceae</taxon>
        <taxon>Halorarum</taxon>
    </lineage>
</organism>